<keyword evidence="10" id="KW-1185">Reference proteome</keyword>
<keyword evidence="4 6" id="KW-1133">Transmembrane helix</keyword>
<dbReference type="GO" id="GO:0005886">
    <property type="term" value="C:plasma membrane"/>
    <property type="evidence" value="ECO:0007669"/>
    <property type="project" value="UniProtKB-SubCell"/>
</dbReference>
<dbReference type="EMBL" id="VRTS01000010">
    <property type="protein sequence ID" value="TXK59789.1"/>
    <property type="molecule type" value="Genomic_DNA"/>
</dbReference>
<dbReference type="PANTHER" id="PTHR30572">
    <property type="entry name" value="MEMBRANE COMPONENT OF TRANSPORTER-RELATED"/>
    <property type="match status" value="1"/>
</dbReference>
<evidence type="ECO:0000256" key="5">
    <source>
        <dbReference type="ARBA" id="ARBA00023136"/>
    </source>
</evidence>
<evidence type="ECO:0000256" key="4">
    <source>
        <dbReference type="ARBA" id="ARBA00022989"/>
    </source>
</evidence>
<proteinExistence type="predicted"/>
<dbReference type="Pfam" id="PF02687">
    <property type="entry name" value="FtsX"/>
    <property type="match status" value="1"/>
</dbReference>
<dbReference type="InterPro" id="IPR025857">
    <property type="entry name" value="MacB_PCD"/>
</dbReference>
<feature type="domain" description="MacB-like periplasmic core" evidence="8">
    <location>
        <begin position="26"/>
        <end position="232"/>
    </location>
</feature>
<gene>
    <name evidence="9" type="ORF">FU658_12595</name>
</gene>
<dbReference type="InterPro" id="IPR050250">
    <property type="entry name" value="Macrolide_Exporter_MacB"/>
</dbReference>
<evidence type="ECO:0000313" key="9">
    <source>
        <dbReference type="EMBL" id="TXK59789.1"/>
    </source>
</evidence>
<evidence type="ECO:0000313" key="10">
    <source>
        <dbReference type="Proteomes" id="UP000321248"/>
    </source>
</evidence>
<dbReference type="GO" id="GO:0022857">
    <property type="term" value="F:transmembrane transporter activity"/>
    <property type="evidence" value="ECO:0007669"/>
    <property type="project" value="TreeGrafter"/>
</dbReference>
<sequence>MSTLTQVREIVLMNLRSIPQRLGASLVIVIGIAGVVGVLVAMLSMSAGLSRTLTATGAEDRVVVIRGGANAELSSFLERGAATLIKQDPAVARGADGLPQASGELIVINEVPRRGQRTGANVSMRGVEPAGLAIRPELRIIEGRLFRPGLREAIVGAGAARQFEGLEVGGELRLRGSSWRIVGVFETGDAHDSELWTDAETTQGAFGRSGVSSVVLQLTSVDAFEPLRQRLTGDPQLNVDVFRERDYYSAQSAGLTRQIGFLTTIIAIIMGFGALFGALNTMYSAVSARTAEIGTLRALGFGRLPVIASVMAEALILSLAGGLIGAGIAFALFNGYSVSTLGAGFTQVAFNFAVTPGLVLQGLAWAIGIGFLGGLAPAVRAARLPVTTALRAL</sequence>
<dbReference type="RefSeq" id="WP_147892403.1">
    <property type="nucleotide sequence ID" value="NZ_VRTS01000010.1"/>
</dbReference>
<comment type="subcellular location">
    <subcellularLocation>
        <location evidence="1">Cell membrane</location>
        <topology evidence="1">Multi-pass membrane protein</topology>
    </subcellularLocation>
</comment>
<keyword evidence="2" id="KW-1003">Cell membrane</keyword>
<dbReference type="AlphaFoldDB" id="A0A5C8KID6"/>
<protein>
    <submittedName>
        <fullName evidence="9">ABC transporter permease</fullName>
    </submittedName>
</protein>
<evidence type="ECO:0000259" key="7">
    <source>
        <dbReference type="Pfam" id="PF02687"/>
    </source>
</evidence>
<evidence type="ECO:0000256" key="2">
    <source>
        <dbReference type="ARBA" id="ARBA00022475"/>
    </source>
</evidence>
<dbReference type="Proteomes" id="UP000321248">
    <property type="component" value="Unassembled WGS sequence"/>
</dbReference>
<feature type="domain" description="ABC3 transporter permease C-terminal" evidence="7">
    <location>
        <begin position="265"/>
        <end position="385"/>
    </location>
</feature>
<name>A0A5C8KID6_9GAMM</name>
<keyword evidence="3 6" id="KW-0812">Transmembrane</keyword>
<reference evidence="9 10" key="1">
    <citation type="submission" date="2019-08" db="EMBL/GenBank/DDBJ databases">
        <authorList>
            <person name="Karlyshev A.V."/>
        </authorList>
    </citation>
    <scope>NUCLEOTIDE SEQUENCE [LARGE SCALE GENOMIC DNA]</scope>
    <source>
        <strain evidence="9 10">Alg18-2.2</strain>
    </source>
</reference>
<feature type="transmembrane region" description="Helical" evidence="6">
    <location>
        <begin position="21"/>
        <end position="43"/>
    </location>
</feature>
<keyword evidence="5 6" id="KW-0472">Membrane</keyword>
<dbReference type="OrthoDB" id="241967at2"/>
<evidence type="ECO:0000256" key="3">
    <source>
        <dbReference type="ARBA" id="ARBA00022692"/>
    </source>
</evidence>
<feature type="transmembrane region" description="Helical" evidence="6">
    <location>
        <begin position="259"/>
        <end position="283"/>
    </location>
</feature>
<feature type="transmembrane region" description="Helical" evidence="6">
    <location>
        <begin position="304"/>
        <end position="333"/>
    </location>
</feature>
<organism evidence="9 10">
    <name type="scientific">Alkalisalibacterium limincola</name>
    <dbReference type="NCBI Taxonomy" id="2699169"/>
    <lineage>
        <taxon>Bacteria</taxon>
        <taxon>Pseudomonadati</taxon>
        <taxon>Pseudomonadota</taxon>
        <taxon>Gammaproteobacteria</taxon>
        <taxon>Lysobacterales</taxon>
        <taxon>Lysobacteraceae</taxon>
        <taxon>Alkalisalibacterium</taxon>
    </lineage>
</organism>
<accession>A0A5C8KID6</accession>
<comment type="caution">
    <text evidence="9">The sequence shown here is derived from an EMBL/GenBank/DDBJ whole genome shotgun (WGS) entry which is preliminary data.</text>
</comment>
<evidence type="ECO:0000259" key="8">
    <source>
        <dbReference type="Pfam" id="PF12704"/>
    </source>
</evidence>
<evidence type="ECO:0000256" key="6">
    <source>
        <dbReference type="SAM" id="Phobius"/>
    </source>
</evidence>
<dbReference type="PANTHER" id="PTHR30572:SF15">
    <property type="entry name" value="ABC TRANSPORTER PERMEASE"/>
    <property type="match status" value="1"/>
</dbReference>
<dbReference type="Pfam" id="PF12704">
    <property type="entry name" value="MacB_PCD"/>
    <property type="match status" value="1"/>
</dbReference>
<evidence type="ECO:0000256" key="1">
    <source>
        <dbReference type="ARBA" id="ARBA00004651"/>
    </source>
</evidence>
<dbReference type="InterPro" id="IPR003838">
    <property type="entry name" value="ABC3_permease_C"/>
</dbReference>
<feature type="transmembrane region" description="Helical" evidence="6">
    <location>
        <begin position="353"/>
        <end position="375"/>
    </location>
</feature>